<comment type="similarity">
    <text evidence="3 7">Belongs to the prokaryotic/mitochondrial release factor family.</text>
</comment>
<evidence type="ECO:0000256" key="2">
    <source>
        <dbReference type="ARBA" id="ARBA00004496"/>
    </source>
</evidence>
<dbReference type="Proteomes" id="UP000027647">
    <property type="component" value="Unassembled WGS sequence"/>
</dbReference>
<keyword evidence="6 7" id="KW-0648">Protein biosynthesis</keyword>
<dbReference type="InterPro" id="IPR004373">
    <property type="entry name" value="RF-1"/>
</dbReference>
<evidence type="ECO:0000259" key="9">
    <source>
        <dbReference type="PROSITE" id="PS00745"/>
    </source>
</evidence>
<dbReference type="Gene3D" id="3.30.70.1660">
    <property type="match status" value="1"/>
</dbReference>
<dbReference type="OrthoDB" id="9806673at2"/>
<feature type="domain" description="Prokaryotic-type class I peptide chain release factors" evidence="9">
    <location>
        <begin position="224"/>
        <end position="240"/>
    </location>
</feature>
<dbReference type="InterPro" id="IPR050057">
    <property type="entry name" value="Prokaryotic/Mito_RF"/>
</dbReference>
<dbReference type="FunFam" id="3.30.70.1660:FF:000004">
    <property type="entry name" value="Peptide chain release factor 1"/>
    <property type="match status" value="1"/>
</dbReference>
<reference evidence="10 11" key="1">
    <citation type="submission" date="2014-04" db="EMBL/GenBank/DDBJ databases">
        <title>A comprehensive comparison of genomes of Erythrobacter spp. strains.</title>
        <authorList>
            <person name="Zheng Q."/>
        </authorList>
    </citation>
    <scope>NUCLEOTIDE SEQUENCE [LARGE SCALE GENOMIC DNA]</scope>
    <source>
        <strain evidence="10 11">DSM 6997</strain>
    </source>
</reference>
<dbReference type="AlphaFoldDB" id="A0A074M557"/>
<evidence type="ECO:0000256" key="5">
    <source>
        <dbReference type="ARBA" id="ARBA00022490"/>
    </source>
</evidence>
<comment type="subcellular location">
    <subcellularLocation>
        <location evidence="2 7">Cytoplasm</location>
    </subcellularLocation>
</comment>
<dbReference type="PROSITE" id="PS00745">
    <property type="entry name" value="RF_PROK_I"/>
    <property type="match status" value="1"/>
</dbReference>
<dbReference type="FunFam" id="3.30.70.1660:FF:000002">
    <property type="entry name" value="Peptide chain release factor 1"/>
    <property type="match status" value="1"/>
</dbReference>
<dbReference type="Gene3D" id="3.30.160.20">
    <property type="match status" value="1"/>
</dbReference>
<evidence type="ECO:0000256" key="7">
    <source>
        <dbReference type="HAMAP-Rule" id="MF_00093"/>
    </source>
</evidence>
<evidence type="ECO:0000256" key="4">
    <source>
        <dbReference type="ARBA" id="ARBA00022481"/>
    </source>
</evidence>
<comment type="PTM">
    <text evidence="7">Methylated by PrmC. Methylation increases the termination efficiency of RF1.</text>
</comment>
<accession>A0A074M557</accession>
<gene>
    <name evidence="7" type="primary">prfA</name>
    <name evidence="10" type="ORF">EH31_11835</name>
</gene>
<dbReference type="InterPro" id="IPR045853">
    <property type="entry name" value="Pep_chain_release_fac_I_sf"/>
</dbReference>
<organism evidence="10 11">
    <name type="scientific">Erythrobacter longus</name>
    <dbReference type="NCBI Taxonomy" id="1044"/>
    <lineage>
        <taxon>Bacteria</taxon>
        <taxon>Pseudomonadati</taxon>
        <taxon>Pseudomonadota</taxon>
        <taxon>Alphaproteobacteria</taxon>
        <taxon>Sphingomonadales</taxon>
        <taxon>Erythrobacteraceae</taxon>
        <taxon>Erythrobacter/Porphyrobacter group</taxon>
        <taxon>Erythrobacter</taxon>
    </lineage>
</organism>
<keyword evidence="4 7" id="KW-0488">Methylation</keyword>
<dbReference type="NCBIfam" id="NF001859">
    <property type="entry name" value="PRK00591.1"/>
    <property type="match status" value="1"/>
</dbReference>
<dbReference type="FunFam" id="3.30.160.20:FF:000004">
    <property type="entry name" value="Peptide chain release factor 1"/>
    <property type="match status" value="1"/>
</dbReference>
<protein>
    <recommendedName>
        <fullName evidence="7 8">Peptide chain release factor 1</fullName>
        <shortName evidence="7">RF-1</shortName>
    </recommendedName>
</protein>
<dbReference type="SMART" id="SM00937">
    <property type="entry name" value="PCRF"/>
    <property type="match status" value="1"/>
</dbReference>
<dbReference type="Pfam" id="PF00472">
    <property type="entry name" value="RF-1"/>
    <property type="match status" value="1"/>
</dbReference>
<dbReference type="NCBIfam" id="TIGR00019">
    <property type="entry name" value="prfA"/>
    <property type="match status" value="1"/>
</dbReference>
<dbReference type="Gene3D" id="6.10.140.1950">
    <property type="match status" value="1"/>
</dbReference>
<evidence type="ECO:0000256" key="8">
    <source>
        <dbReference type="NCBIfam" id="TIGR00019"/>
    </source>
</evidence>
<dbReference type="EMBL" id="JMIW01000004">
    <property type="protein sequence ID" value="KEO89836.1"/>
    <property type="molecule type" value="Genomic_DNA"/>
</dbReference>
<dbReference type="PANTHER" id="PTHR43804:SF7">
    <property type="entry name" value="LD18447P"/>
    <property type="match status" value="1"/>
</dbReference>
<dbReference type="InterPro" id="IPR000352">
    <property type="entry name" value="Pep_chain_release_fac_I"/>
</dbReference>
<comment type="function">
    <text evidence="1 7">Peptide chain release factor 1 directs the termination of translation in response to the peptide chain termination codons UAG and UAA.</text>
</comment>
<dbReference type="Pfam" id="PF03462">
    <property type="entry name" value="PCRF"/>
    <property type="match status" value="1"/>
</dbReference>
<dbReference type="GO" id="GO:0005829">
    <property type="term" value="C:cytosol"/>
    <property type="evidence" value="ECO:0007669"/>
    <property type="project" value="UniProtKB-ARBA"/>
</dbReference>
<dbReference type="PANTHER" id="PTHR43804">
    <property type="entry name" value="LD18447P"/>
    <property type="match status" value="1"/>
</dbReference>
<evidence type="ECO:0000256" key="6">
    <source>
        <dbReference type="ARBA" id="ARBA00022917"/>
    </source>
</evidence>
<keyword evidence="11" id="KW-1185">Reference proteome</keyword>
<evidence type="ECO:0000256" key="3">
    <source>
        <dbReference type="ARBA" id="ARBA00010835"/>
    </source>
</evidence>
<dbReference type="RefSeq" id="WP_034960409.1">
    <property type="nucleotide sequence ID" value="NZ_JMIW01000004.1"/>
</dbReference>
<dbReference type="SUPFAM" id="SSF75620">
    <property type="entry name" value="Release factor"/>
    <property type="match status" value="1"/>
</dbReference>
<dbReference type="eggNOG" id="COG0216">
    <property type="taxonomic scope" value="Bacteria"/>
</dbReference>
<name>A0A074M557_ERYLO</name>
<dbReference type="STRING" id="1044.EH31_11835"/>
<keyword evidence="5 7" id="KW-0963">Cytoplasm</keyword>
<comment type="caution">
    <text evidence="10">The sequence shown here is derived from an EMBL/GenBank/DDBJ whole genome shotgun (WGS) entry which is preliminary data.</text>
</comment>
<dbReference type="GO" id="GO:0016149">
    <property type="term" value="F:translation release factor activity, codon specific"/>
    <property type="evidence" value="ECO:0007669"/>
    <property type="project" value="UniProtKB-UniRule"/>
</dbReference>
<feature type="modified residue" description="N5-methylglutamine" evidence="7">
    <location>
        <position position="231"/>
    </location>
</feature>
<proteinExistence type="inferred from homology"/>
<dbReference type="HAMAP" id="MF_00093">
    <property type="entry name" value="Rel_fac_1"/>
    <property type="match status" value="1"/>
</dbReference>
<evidence type="ECO:0000313" key="11">
    <source>
        <dbReference type="Proteomes" id="UP000027647"/>
    </source>
</evidence>
<dbReference type="InterPro" id="IPR005139">
    <property type="entry name" value="PCRF"/>
</dbReference>
<evidence type="ECO:0000256" key="1">
    <source>
        <dbReference type="ARBA" id="ARBA00002986"/>
    </source>
</evidence>
<sequence length="355" mass="38698">MTIPAQRLDQIANRFAELEARMASGTLEGDEFVQASRDYAELEPVAKIAAEVTAMREEMVGLEEMLADPEMKAMAEEELASIREALPDKERALAIALLPRDRADSKPAMLEIRAGTGGDEAALFAGDLFRMYEKFASEQGWRVEPVSMSASEVGGFKEIVANITGQGVFAKLKFESGVHRVQRVPVTESGGRIHTSAATVAVLPEPDEVDVQIDPGDLKIDTYRASGAGGQHVNTTDSAIRITHEPTGLVVTCQDGRSQHKNKEKAMQVLRARLYEKTRDEAQGAEAEARKAMVGSGDRSERIRTYNFPQGRVTDHRIGLTLHKLEEVLAGTGLDELVSALIAEDEAKRLATLAE</sequence>
<evidence type="ECO:0000313" key="10">
    <source>
        <dbReference type="EMBL" id="KEO89836.1"/>
    </source>
</evidence>